<proteinExistence type="predicted"/>
<dbReference type="EMBL" id="LOSJ02000001">
    <property type="protein sequence ID" value="PNM63935.1"/>
    <property type="molecule type" value="Genomic_DNA"/>
</dbReference>
<dbReference type="OrthoDB" id="6401652at2"/>
<organism evidence="1 2">
    <name type="scientific">Vibrio mimicus</name>
    <dbReference type="NCBI Taxonomy" id="674"/>
    <lineage>
        <taxon>Bacteria</taxon>
        <taxon>Pseudomonadati</taxon>
        <taxon>Pseudomonadota</taxon>
        <taxon>Gammaproteobacteria</taxon>
        <taxon>Vibrionales</taxon>
        <taxon>Vibrionaceae</taxon>
        <taxon>Vibrio</taxon>
    </lineage>
</organism>
<protein>
    <submittedName>
        <fullName evidence="1">Uncharacterized protein</fullName>
    </submittedName>
</protein>
<accession>A0A2J9VJF8</accession>
<evidence type="ECO:0000313" key="2">
    <source>
        <dbReference type="Proteomes" id="UP000053748"/>
    </source>
</evidence>
<sequence>MDFPTNEECYDAMYQFASYYMEGDVKEKWLDIIADGLKTGRSAPGKGFLYDLDKAIKVSGKPNMPKRKELYQLICEASI</sequence>
<gene>
    <name evidence="1" type="ORF">AL544_003125</name>
</gene>
<reference evidence="1" key="1">
    <citation type="submission" date="2017-12" db="EMBL/GenBank/DDBJ databases">
        <title>FDA dAtabase for Regulatory Grade micrObial Sequences (FDA-ARGOS): Supporting development and validation of Infectious Disease Dx tests.</title>
        <authorList>
            <person name="Hoffmann M."/>
            <person name="Allard M."/>
            <person name="Evans P."/>
            <person name="Brown E."/>
            <person name="Tallon L.J."/>
            <person name="Sadzewicz L."/>
            <person name="Sengamalay N."/>
            <person name="Ott S."/>
            <person name="Godinez A."/>
            <person name="Nagaraj S."/>
            <person name="Vavikolanu K."/>
            <person name="Aluvathingal J."/>
            <person name="Nadendla S."/>
            <person name="Hobson J."/>
            <person name="Sichtig H."/>
        </authorList>
    </citation>
    <scope>NUCLEOTIDE SEQUENCE [LARGE SCALE GENOMIC DNA]</scope>
    <source>
        <strain evidence="1">FDAARGOS_113</strain>
    </source>
</reference>
<comment type="caution">
    <text evidence="1">The sequence shown here is derived from an EMBL/GenBank/DDBJ whole genome shotgun (WGS) entry which is preliminary data.</text>
</comment>
<dbReference type="RefSeq" id="WP_000347289.1">
    <property type="nucleotide sequence ID" value="NZ_CAWMSS010000002.1"/>
</dbReference>
<keyword evidence="2" id="KW-1185">Reference proteome</keyword>
<name>A0A2J9VJF8_VIBMI</name>
<dbReference type="AlphaFoldDB" id="A0A2J9VJF8"/>
<dbReference type="Proteomes" id="UP000053748">
    <property type="component" value="Unassembled WGS sequence"/>
</dbReference>
<evidence type="ECO:0000313" key="1">
    <source>
        <dbReference type="EMBL" id="PNM63935.1"/>
    </source>
</evidence>